<dbReference type="EMBL" id="CP000613">
    <property type="protein sequence ID" value="ACI97570.1"/>
    <property type="molecule type" value="Genomic_DNA"/>
</dbReference>
<dbReference type="InterPro" id="IPR001078">
    <property type="entry name" value="2-oxoacid_DH_actylTfrase"/>
</dbReference>
<feature type="region of interest" description="Disordered" evidence="9">
    <location>
        <begin position="84"/>
        <end position="153"/>
    </location>
</feature>
<evidence type="ECO:0000256" key="1">
    <source>
        <dbReference type="ARBA" id="ARBA00007317"/>
    </source>
</evidence>
<evidence type="ECO:0000256" key="2">
    <source>
        <dbReference type="ARBA" id="ARBA00011484"/>
    </source>
</evidence>
<dbReference type="Pfam" id="PF00198">
    <property type="entry name" value="2-oxoacid_dh"/>
    <property type="match status" value="1"/>
</dbReference>
<dbReference type="Gene3D" id="3.30.559.10">
    <property type="entry name" value="Chloramphenicol acetyltransferase-like domain"/>
    <property type="match status" value="1"/>
</dbReference>
<dbReference type="CDD" id="cd06849">
    <property type="entry name" value="lipoyl_domain"/>
    <property type="match status" value="1"/>
</dbReference>
<dbReference type="HOGENOM" id="CLU_016733_10_2_5"/>
<evidence type="ECO:0000256" key="4">
    <source>
        <dbReference type="ARBA" id="ARBA00022823"/>
    </source>
</evidence>
<gene>
    <name evidence="12" type="primary">pdhC</name>
    <name evidence="12" type="ordered locus">RC1_0121</name>
</gene>
<dbReference type="Pfam" id="PF02817">
    <property type="entry name" value="E3_binding"/>
    <property type="match status" value="1"/>
</dbReference>
<evidence type="ECO:0000259" key="11">
    <source>
        <dbReference type="PROSITE" id="PS51826"/>
    </source>
</evidence>
<dbReference type="eggNOG" id="COG0508">
    <property type="taxonomic scope" value="Bacteria"/>
</dbReference>
<dbReference type="STRING" id="414684.RC1_0121"/>
<dbReference type="Proteomes" id="UP000001591">
    <property type="component" value="Chromosome"/>
</dbReference>
<dbReference type="InterPro" id="IPR003016">
    <property type="entry name" value="2-oxoA_DH_lipoyl-BS"/>
</dbReference>
<dbReference type="FunFam" id="3.30.559.10:FF:000003">
    <property type="entry name" value="Acetyltransferase component of pyruvate dehydrogenase complex"/>
    <property type="match status" value="1"/>
</dbReference>
<comment type="similarity">
    <text evidence="1 8">Belongs to the 2-oxoacid dehydrogenase family.</text>
</comment>
<feature type="domain" description="Peripheral subunit-binding (PSBD)" evidence="11">
    <location>
        <begin position="156"/>
        <end position="193"/>
    </location>
</feature>
<dbReference type="PANTHER" id="PTHR23151:SF90">
    <property type="entry name" value="DIHYDROLIPOYLLYSINE-RESIDUE ACETYLTRANSFERASE COMPONENT OF PYRUVATE DEHYDROGENASE COMPLEX, MITOCHONDRIAL-RELATED"/>
    <property type="match status" value="1"/>
</dbReference>
<sequence length="468" mass="48626">MPIEILMPALSPTMTEGKLARWLKKEGDEVKAGDVLAEIETDKATMEVEAVDEGRLARILIGDGTEGVAVNTPIGLIAEEGEDMSAAADGGKAPPPAAPAPREGATGPADAAVAPKPGQTATGPVGGASPSLPESREPAAPARHGGGEQDGHDRVFASPLARRMAQQAGLDLASLSGSGPQGRIVKADIEAALARGPQQKEAARSATKPSPAPAAPSAAPQPAAAGAAPRGIDARDYADRLGMPYTVLPNSGMRKTIARRLTEAWQTIPHFALTVDLEIDRLLALRAELNERSGEKVSVNDFVVKAAALALRKVPAANVSWHEDGILQYENVDVSVAVATEGGLITPIVRNADRKGLSTISAEVKALAQKARDGKLKPEEFQGGTFSVSNLGMFGIRTFTSIINPPQSCILSVGAGEKRAVVKGDALAIATVMSCTLSVDHRSVDGAVGAEFLKVFRQLIEDPITMML</sequence>
<dbReference type="PROSITE" id="PS50968">
    <property type="entry name" value="BIOTINYL_LIPOYL"/>
    <property type="match status" value="1"/>
</dbReference>
<dbReference type="GO" id="GO:0004742">
    <property type="term" value="F:dihydrolipoyllysine-residue acetyltransferase activity"/>
    <property type="evidence" value="ECO:0007669"/>
    <property type="project" value="UniProtKB-UniRule"/>
</dbReference>
<accession>B6IQ34</accession>
<dbReference type="Gene3D" id="2.40.50.100">
    <property type="match status" value="1"/>
</dbReference>
<dbReference type="SUPFAM" id="SSF47005">
    <property type="entry name" value="Peripheral subunit-binding domain of 2-oxo acid dehydrogenase complex"/>
    <property type="match status" value="1"/>
</dbReference>
<keyword evidence="5 8" id="KW-0012">Acyltransferase</keyword>
<dbReference type="Gene3D" id="4.10.320.10">
    <property type="entry name" value="E3-binding domain"/>
    <property type="match status" value="1"/>
</dbReference>
<evidence type="ECO:0000256" key="9">
    <source>
        <dbReference type="SAM" id="MobiDB-lite"/>
    </source>
</evidence>
<dbReference type="PROSITE" id="PS00189">
    <property type="entry name" value="LIPOYL"/>
    <property type="match status" value="1"/>
</dbReference>
<feature type="region of interest" description="Disordered" evidence="9">
    <location>
        <begin position="195"/>
        <end position="230"/>
    </location>
</feature>
<protein>
    <recommendedName>
        <fullName evidence="8">Acetyltransferase component of pyruvate dehydrogenase complex</fullName>
        <ecNumber evidence="8">2.3.1.12</ecNumber>
    </recommendedName>
</protein>
<reference evidence="12 13" key="1">
    <citation type="journal article" date="2010" name="BMC Genomics">
        <title>Metabolic flexibility revealed in the genome of the cyst-forming alpha-1 proteobacterium Rhodospirillum centenum.</title>
        <authorList>
            <person name="Lu Y.K."/>
            <person name="Marden J."/>
            <person name="Han M."/>
            <person name="Swingley W.D."/>
            <person name="Mastrian S.D."/>
            <person name="Chowdhury S.R."/>
            <person name="Hao J."/>
            <person name="Helmy T."/>
            <person name="Kim S."/>
            <person name="Kurdoglu A.A."/>
            <person name="Matthies H.J."/>
            <person name="Rollo D."/>
            <person name="Stothard P."/>
            <person name="Blankenship R.E."/>
            <person name="Bauer C.E."/>
            <person name="Touchman J.W."/>
        </authorList>
    </citation>
    <scope>NUCLEOTIDE SEQUENCE [LARGE SCALE GENOMIC DNA]</scope>
    <source>
        <strain evidence="13">ATCC 51521 / SW</strain>
    </source>
</reference>
<dbReference type="GO" id="GO:0006086">
    <property type="term" value="P:pyruvate decarboxylation to acetyl-CoA"/>
    <property type="evidence" value="ECO:0007669"/>
    <property type="project" value="InterPro"/>
</dbReference>
<dbReference type="SUPFAM" id="SSF52777">
    <property type="entry name" value="CoA-dependent acyltransferases"/>
    <property type="match status" value="1"/>
</dbReference>
<evidence type="ECO:0000256" key="8">
    <source>
        <dbReference type="RuleBase" id="RU361137"/>
    </source>
</evidence>
<keyword evidence="13" id="KW-1185">Reference proteome</keyword>
<evidence type="ECO:0000256" key="3">
    <source>
        <dbReference type="ARBA" id="ARBA00022679"/>
    </source>
</evidence>
<comment type="cofactor">
    <cofactor evidence="8">
        <name>(R)-lipoate</name>
        <dbReference type="ChEBI" id="CHEBI:83088"/>
    </cofactor>
    <text evidence="8">Binds 1 lipoyl cofactor covalently.</text>
</comment>
<feature type="compositionally biased region" description="Low complexity" evidence="9">
    <location>
        <begin position="100"/>
        <end position="109"/>
    </location>
</feature>
<dbReference type="Pfam" id="PF00364">
    <property type="entry name" value="Biotin_lipoyl"/>
    <property type="match status" value="1"/>
</dbReference>
<dbReference type="KEGG" id="rce:RC1_0121"/>
<dbReference type="InterPro" id="IPR004167">
    <property type="entry name" value="PSBD"/>
</dbReference>
<dbReference type="EC" id="2.3.1.12" evidence="8"/>
<keyword evidence="12" id="KW-0670">Pyruvate</keyword>
<dbReference type="PROSITE" id="PS51826">
    <property type="entry name" value="PSBD"/>
    <property type="match status" value="1"/>
</dbReference>
<comment type="function">
    <text evidence="6">The pyruvate dehydrogenase complex catalyzes the overall conversion of pyruvate to acetyl-CoA and CO(2). It contains multiple copies of three enzymatic components: pyruvate dehydrogenase (E1), dihydrolipoamide acetyltransferase (E2) and lipoamide dehydrogenase (E3).</text>
</comment>
<dbReference type="InterPro" id="IPR023213">
    <property type="entry name" value="CAT-like_dom_sf"/>
</dbReference>
<keyword evidence="3 8" id="KW-0808">Transferase</keyword>
<dbReference type="RefSeq" id="WP_012565361.1">
    <property type="nucleotide sequence ID" value="NC_011420.2"/>
</dbReference>
<evidence type="ECO:0000259" key="10">
    <source>
        <dbReference type="PROSITE" id="PS50968"/>
    </source>
</evidence>
<comment type="catalytic activity">
    <reaction evidence="7 8">
        <text>N(6)-[(R)-dihydrolipoyl]-L-lysyl-[protein] + acetyl-CoA = N(6)-[(R)-S(8)-acetyldihydrolipoyl]-L-lysyl-[protein] + CoA</text>
        <dbReference type="Rhea" id="RHEA:17017"/>
        <dbReference type="Rhea" id="RHEA-COMP:10475"/>
        <dbReference type="Rhea" id="RHEA-COMP:10478"/>
        <dbReference type="ChEBI" id="CHEBI:57287"/>
        <dbReference type="ChEBI" id="CHEBI:57288"/>
        <dbReference type="ChEBI" id="CHEBI:83100"/>
        <dbReference type="ChEBI" id="CHEBI:83111"/>
        <dbReference type="EC" id="2.3.1.12"/>
    </reaction>
</comment>
<feature type="compositionally biased region" description="Low complexity" evidence="9">
    <location>
        <begin position="204"/>
        <end position="229"/>
    </location>
</feature>
<evidence type="ECO:0000313" key="13">
    <source>
        <dbReference type="Proteomes" id="UP000001591"/>
    </source>
</evidence>
<organism evidence="12 13">
    <name type="scientific">Rhodospirillum centenum (strain ATCC 51521 / SW)</name>
    <dbReference type="NCBI Taxonomy" id="414684"/>
    <lineage>
        <taxon>Bacteria</taxon>
        <taxon>Pseudomonadati</taxon>
        <taxon>Pseudomonadota</taxon>
        <taxon>Alphaproteobacteria</taxon>
        <taxon>Rhodospirillales</taxon>
        <taxon>Rhodospirillaceae</taxon>
        <taxon>Rhodospirillum</taxon>
    </lineage>
</organism>
<dbReference type="InterPro" id="IPR006257">
    <property type="entry name" value="LAT1"/>
</dbReference>
<evidence type="ECO:0000256" key="5">
    <source>
        <dbReference type="ARBA" id="ARBA00023315"/>
    </source>
</evidence>
<evidence type="ECO:0000256" key="6">
    <source>
        <dbReference type="ARBA" id="ARBA00025211"/>
    </source>
</evidence>
<dbReference type="InterPro" id="IPR036625">
    <property type="entry name" value="E3-bd_dom_sf"/>
</dbReference>
<name>B6IQ34_RHOCS</name>
<evidence type="ECO:0000256" key="7">
    <source>
        <dbReference type="ARBA" id="ARBA00048370"/>
    </source>
</evidence>
<comment type="subunit">
    <text evidence="2">Forms a 24-polypeptide structural core with octahedral symmetry.</text>
</comment>
<dbReference type="AlphaFoldDB" id="B6IQ34"/>
<dbReference type="PANTHER" id="PTHR23151">
    <property type="entry name" value="DIHYDROLIPOAMIDE ACETYL/SUCCINYL-TRANSFERASE-RELATED"/>
    <property type="match status" value="1"/>
</dbReference>
<feature type="domain" description="Lipoyl-binding" evidence="10">
    <location>
        <begin position="2"/>
        <end position="78"/>
    </location>
</feature>
<dbReference type="OrthoDB" id="9805770at2"/>
<keyword evidence="4 8" id="KW-0450">Lipoyl</keyword>
<dbReference type="GO" id="GO:0045254">
    <property type="term" value="C:pyruvate dehydrogenase complex"/>
    <property type="evidence" value="ECO:0007669"/>
    <property type="project" value="UniProtKB-UniRule"/>
</dbReference>
<dbReference type="NCBIfam" id="TIGR01349">
    <property type="entry name" value="PDHac_trf_mito"/>
    <property type="match status" value="1"/>
</dbReference>
<dbReference type="SUPFAM" id="SSF51230">
    <property type="entry name" value="Single hybrid motif"/>
    <property type="match status" value="1"/>
</dbReference>
<dbReference type="InterPro" id="IPR000089">
    <property type="entry name" value="Biotin_lipoyl"/>
</dbReference>
<proteinExistence type="inferred from homology"/>
<evidence type="ECO:0000313" key="12">
    <source>
        <dbReference type="EMBL" id="ACI97570.1"/>
    </source>
</evidence>
<dbReference type="FunFam" id="2.40.50.100:FF:000010">
    <property type="entry name" value="Acetyltransferase component of pyruvate dehydrogenase complex"/>
    <property type="match status" value="1"/>
</dbReference>
<dbReference type="InterPro" id="IPR011053">
    <property type="entry name" value="Single_hybrid_motif"/>
</dbReference>
<dbReference type="InterPro" id="IPR045257">
    <property type="entry name" value="E2/Pdx1"/>
</dbReference>